<dbReference type="Gene3D" id="1.10.287.3240">
    <property type="match status" value="1"/>
</dbReference>
<evidence type="ECO:0000313" key="6">
    <source>
        <dbReference type="Proteomes" id="UP000274504"/>
    </source>
</evidence>
<reference evidence="4 6" key="2">
    <citation type="submission" date="2018-11" db="EMBL/GenBank/DDBJ databases">
        <authorList>
            <consortium name="Pathogen Informatics"/>
        </authorList>
    </citation>
    <scope>NUCLEOTIDE SEQUENCE [LARGE SCALE GENOMIC DNA]</scope>
</reference>
<protein>
    <submittedName>
        <fullName evidence="8">V-type proton ATPase subunit D</fullName>
    </submittedName>
</protein>
<evidence type="ECO:0000256" key="2">
    <source>
        <dbReference type="ARBA" id="ARBA00022448"/>
    </source>
</evidence>
<dbReference type="EMBL" id="CABIJS010000333">
    <property type="protein sequence ID" value="VUZ49801.1"/>
    <property type="molecule type" value="Genomic_DNA"/>
</dbReference>
<dbReference type="Pfam" id="PF01813">
    <property type="entry name" value="ATP-synt_D"/>
    <property type="match status" value="1"/>
</dbReference>
<accession>A0A0R3SVZ0</accession>
<keyword evidence="2" id="KW-0813">Transport</keyword>
<dbReference type="EMBL" id="UYSG01011394">
    <property type="protein sequence ID" value="VDL62199.1"/>
    <property type="molecule type" value="Genomic_DNA"/>
</dbReference>
<dbReference type="OrthoDB" id="7676488at2759"/>
<dbReference type="Proteomes" id="UP000321570">
    <property type="component" value="Unassembled WGS sequence"/>
</dbReference>
<keyword evidence="3" id="KW-0406">Ion transport</keyword>
<evidence type="ECO:0000313" key="8">
    <source>
        <dbReference type="WBParaSite" id="HDID_0000978301-mRNA-1"/>
    </source>
</evidence>
<organism evidence="8">
    <name type="scientific">Hymenolepis diminuta</name>
    <name type="common">Rat tapeworm</name>
    <dbReference type="NCBI Taxonomy" id="6216"/>
    <lineage>
        <taxon>Eukaryota</taxon>
        <taxon>Metazoa</taxon>
        <taxon>Spiralia</taxon>
        <taxon>Lophotrochozoa</taxon>
        <taxon>Platyhelminthes</taxon>
        <taxon>Cestoda</taxon>
        <taxon>Eucestoda</taxon>
        <taxon>Cyclophyllidea</taxon>
        <taxon>Hymenolepididae</taxon>
        <taxon>Hymenolepis</taxon>
    </lineage>
</organism>
<evidence type="ECO:0000313" key="5">
    <source>
        <dbReference type="EMBL" id="VUZ49801.1"/>
    </source>
</evidence>
<reference evidence="5 7" key="3">
    <citation type="submission" date="2019-07" db="EMBL/GenBank/DDBJ databases">
        <authorList>
            <person name="Jastrzebski P J."/>
            <person name="Paukszto L."/>
            <person name="Jastrzebski P J."/>
        </authorList>
    </citation>
    <scope>NUCLEOTIDE SEQUENCE [LARGE SCALE GENOMIC DNA]</scope>
    <source>
        <strain evidence="5 7">WMS-il1</strain>
    </source>
</reference>
<evidence type="ECO:0000313" key="7">
    <source>
        <dbReference type="Proteomes" id="UP000321570"/>
    </source>
</evidence>
<reference evidence="8" key="1">
    <citation type="submission" date="2017-02" db="UniProtKB">
        <authorList>
            <consortium name="WormBaseParasite"/>
        </authorList>
    </citation>
    <scope>IDENTIFICATION</scope>
</reference>
<proteinExistence type="inferred from homology"/>
<dbReference type="NCBIfam" id="TIGR00309">
    <property type="entry name" value="V_ATPase_subD"/>
    <property type="match status" value="1"/>
</dbReference>
<name>A0A0R3SVZ0_HYMDI</name>
<dbReference type="PANTHER" id="PTHR11671">
    <property type="entry name" value="V-TYPE ATP SYNTHASE SUBUNIT D"/>
    <property type="match status" value="1"/>
</dbReference>
<gene>
    <name evidence="4" type="ORF">HDID_LOCUS9781</name>
    <name evidence="5" type="ORF">WMSIL1_LOCUS8950</name>
</gene>
<evidence type="ECO:0000256" key="3">
    <source>
        <dbReference type="ARBA" id="ARBA00023065"/>
    </source>
</evidence>
<dbReference type="InterPro" id="IPR002699">
    <property type="entry name" value="V_ATPase_D"/>
</dbReference>
<evidence type="ECO:0000256" key="1">
    <source>
        <dbReference type="ARBA" id="ARBA00005850"/>
    </source>
</evidence>
<comment type="similarity">
    <text evidence="1">Belongs to the V-ATPase D subunit family.</text>
</comment>
<evidence type="ECO:0000313" key="4">
    <source>
        <dbReference type="EMBL" id="VDL62199.1"/>
    </source>
</evidence>
<dbReference type="AlphaFoldDB" id="A0A0R3SVZ0"/>
<dbReference type="Proteomes" id="UP000274504">
    <property type="component" value="Unassembled WGS sequence"/>
</dbReference>
<dbReference type="WBParaSite" id="HDID_0000978301-mRNA-1">
    <property type="protein sequence ID" value="HDID_0000978301-mRNA-1"/>
    <property type="gene ID" value="HDID_0000978301"/>
</dbReference>
<keyword evidence="7" id="KW-1185">Reference proteome</keyword>
<dbReference type="GO" id="GO:0046961">
    <property type="term" value="F:proton-transporting ATPase activity, rotational mechanism"/>
    <property type="evidence" value="ECO:0007669"/>
    <property type="project" value="InterPro"/>
</dbReference>
<sequence length="250" mass="28505">MTDEKIPVFPSRMASTVLRNQLLGAQMGLNLLKKKSDALNLQFRKIVHKIIQKKGSMGEVIRDANFSLTHVKFAAPSNIMAHVMQNVTKAQIKLKVSYTNVAGTNLPEFSMFYEGSDNYELTGLSGGGQQIDKLKKAYGKAVELLVEIASLQSSFFILDTVIKTTNRRVNAIENVIIPRIENTIAFIMQELDEREREEFYRLKKVQDRKKRIKAAHDEELRKENIDPEELEHMVGVPNLLVDENEDQIIF</sequence>
<dbReference type="STRING" id="6216.A0A0R3SVZ0"/>